<dbReference type="InterPro" id="IPR001163">
    <property type="entry name" value="Sm_dom_euk/arc"/>
</dbReference>
<dbReference type="GO" id="GO:0003723">
    <property type="term" value="F:RNA binding"/>
    <property type="evidence" value="ECO:0007669"/>
    <property type="project" value="UniProtKB-KW"/>
</dbReference>
<evidence type="ECO:0000256" key="7">
    <source>
        <dbReference type="ARBA" id="ARBA00023242"/>
    </source>
</evidence>
<dbReference type="InterPro" id="IPR034101">
    <property type="entry name" value="Lsm4"/>
</dbReference>
<evidence type="ECO:0000256" key="2">
    <source>
        <dbReference type="ARBA" id="ARBA00006850"/>
    </source>
</evidence>
<gene>
    <name evidence="9" type="primary">LSM4</name>
    <name evidence="12" type="ORF">SHERM_23895</name>
</gene>
<dbReference type="PROSITE" id="PS52002">
    <property type="entry name" value="SM"/>
    <property type="match status" value="1"/>
</dbReference>
<dbReference type="SUPFAM" id="SSF50182">
    <property type="entry name" value="Sm-like ribonucleoproteins"/>
    <property type="match status" value="1"/>
</dbReference>
<feature type="domain" description="Sm" evidence="11">
    <location>
        <begin position="2"/>
        <end position="75"/>
    </location>
</feature>
<reference evidence="12" key="1">
    <citation type="submission" date="2019-12" db="EMBL/GenBank/DDBJ databases">
        <authorList>
            <person name="Scholes J."/>
        </authorList>
    </citation>
    <scope>NUCLEOTIDE SEQUENCE</scope>
</reference>
<dbReference type="AlphaFoldDB" id="A0A9N7ND19"/>
<evidence type="ECO:0000256" key="10">
    <source>
        <dbReference type="SAM" id="MobiDB-lite"/>
    </source>
</evidence>
<dbReference type="InterPro" id="IPR047575">
    <property type="entry name" value="Sm"/>
</dbReference>
<dbReference type="GO" id="GO:0120115">
    <property type="term" value="C:Lsm2-8 complex"/>
    <property type="evidence" value="ECO:0007669"/>
    <property type="project" value="UniProtKB-ARBA"/>
</dbReference>
<evidence type="ECO:0000313" key="12">
    <source>
        <dbReference type="EMBL" id="CAA0828200.1"/>
    </source>
</evidence>
<dbReference type="Pfam" id="PF01423">
    <property type="entry name" value="LSM"/>
    <property type="match status" value="1"/>
</dbReference>
<evidence type="ECO:0000256" key="3">
    <source>
        <dbReference type="ARBA" id="ARBA00022664"/>
    </source>
</evidence>
<evidence type="ECO:0000256" key="6">
    <source>
        <dbReference type="ARBA" id="ARBA00023187"/>
    </source>
</evidence>
<organism evidence="12 13">
    <name type="scientific">Striga hermonthica</name>
    <name type="common">Purple witchweed</name>
    <name type="synonym">Buchnera hermonthica</name>
    <dbReference type="NCBI Taxonomy" id="68872"/>
    <lineage>
        <taxon>Eukaryota</taxon>
        <taxon>Viridiplantae</taxon>
        <taxon>Streptophyta</taxon>
        <taxon>Embryophyta</taxon>
        <taxon>Tracheophyta</taxon>
        <taxon>Spermatophyta</taxon>
        <taxon>Magnoliopsida</taxon>
        <taxon>eudicotyledons</taxon>
        <taxon>Gunneridae</taxon>
        <taxon>Pentapetalae</taxon>
        <taxon>asterids</taxon>
        <taxon>lamiids</taxon>
        <taxon>Lamiales</taxon>
        <taxon>Orobanchaceae</taxon>
        <taxon>Buchnereae</taxon>
        <taxon>Striga</taxon>
    </lineage>
</organism>
<keyword evidence="7 9" id="KW-0539">Nucleus</keyword>
<feature type="region of interest" description="Disordered" evidence="10">
    <location>
        <begin position="79"/>
        <end position="146"/>
    </location>
</feature>
<dbReference type="PANTHER" id="PTHR23338">
    <property type="entry name" value="SMALL NUCLEAR RIBONUCLEOPROTEIN SM"/>
    <property type="match status" value="1"/>
</dbReference>
<evidence type="ECO:0000256" key="1">
    <source>
        <dbReference type="ARBA" id="ARBA00004123"/>
    </source>
</evidence>
<comment type="subunit">
    <text evidence="9">LSm subunits form a heteromer with a doughnut shape.</text>
</comment>
<evidence type="ECO:0000313" key="13">
    <source>
        <dbReference type="Proteomes" id="UP001153555"/>
    </source>
</evidence>
<dbReference type="EMBL" id="CACSLK010027752">
    <property type="protein sequence ID" value="CAA0828200.1"/>
    <property type="molecule type" value="Genomic_DNA"/>
</dbReference>
<dbReference type="OrthoDB" id="747253at2759"/>
<keyword evidence="8 9" id="KW-0687">Ribonucleoprotein</keyword>
<comment type="function">
    <text evidence="9">Binds specifically to the 3'-terminal U-tract of U6 snRNA.</text>
</comment>
<dbReference type="GO" id="GO:0000398">
    <property type="term" value="P:mRNA splicing, via spliceosome"/>
    <property type="evidence" value="ECO:0007669"/>
    <property type="project" value="InterPro"/>
</dbReference>
<dbReference type="InterPro" id="IPR010920">
    <property type="entry name" value="LSM_dom_sf"/>
</dbReference>
<keyword evidence="4 9" id="KW-0747">Spliceosome</keyword>
<accession>A0A9N7ND19</accession>
<proteinExistence type="inferred from homology"/>
<dbReference type="CDD" id="cd01723">
    <property type="entry name" value="LSm4"/>
    <property type="match status" value="1"/>
</dbReference>
<name>A0A9N7ND19_STRHE</name>
<dbReference type="InterPro" id="IPR027141">
    <property type="entry name" value="LSm4/Sm_D1/D3"/>
</dbReference>
<dbReference type="SMART" id="SM00651">
    <property type="entry name" value="Sm"/>
    <property type="match status" value="1"/>
</dbReference>
<keyword evidence="5 9" id="KW-0694">RNA-binding</keyword>
<comment type="caution">
    <text evidence="12">The sequence shown here is derived from an EMBL/GenBank/DDBJ whole genome shotgun (WGS) entry which is preliminary data.</text>
</comment>
<comment type="similarity">
    <text evidence="2 9">Belongs to the snRNP Sm proteins family.</text>
</comment>
<dbReference type="Proteomes" id="UP001153555">
    <property type="component" value="Unassembled WGS sequence"/>
</dbReference>
<feature type="compositionally biased region" description="Gly residues" evidence="10">
    <location>
        <begin position="132"/>
        <end position="146"/>
    </location>
</feature>
<evidence type="ECO:0000256" key="5">
    <source>
        <dbReference type="ARBA" id="ARBA00022884"/>
    </source>
</evidence>
<keyword evidence="6 9" id="KW-0508">mRNA splicing</keyword>
<protein>
    <recommendedName>
        <fullName evidence="9">U6 snRNA-associated Sm-like protein LSm4</fullName>
    </recommendedName>
</protein>
<evidence type="ECO:0000259" key="11">
    <source>
        <dbReference type="PROSITE" id="PS52002"/>
    </source>
</evidence>
<dbReference type="FunFam" id="2.30.30.100:FF:000005">
    <property type="entry name" value="U6 snRNA-associated Sm-like protein LSm4"/>
    <property type="match status" value="1"/>
</dbReference>
<evidence type="ECO:0000256" key="4">
    <source>
        <dbReference type="ARBA" id="ARBA00022728"/>
    </source>
</evidence>
<sequence length="146" mass="15888">MLPLSLLKTAQGHPMLVELKNGETYNGHLVNCDTWMNIHLREVICTSKDGDRFWRMPECYIRGNTIKYLRVPDEVIDKVQEESKSRSDRRPPGVGRGRGRGREDGSKTKGIGRGMEDGAARGGGRGRAAPGGRSGGNRGAGGGRGR</sequence>
<evidence type="ECO:0000256" key="8">
    <source>
        <dbReference type="ARBA" id="ARBA00023274"/>
    </source>
</evidence>
<dbReference type="Gene3D" id="2.30.30.100">
    <property type="match status" value="1"/>
</dbReference>
<dbReference type="GO" id="GO:0005681">
    <property type="term" value="C:spliceosomal complex"/>
    <property type="evidence" value="ECO:0007669"/>
    <property type="project" value="UniProtKB-UniRule"/>
</dbReference>
<feature type="compositionally biased region" description="Basic and acidic residues" evidence="10">
    <location>
        <begin position="79"/>
        <end position="91"/>
    </location>
</feature>
<comment type="subcellular location">
    <subcellularLocation>
        <location evidence="1 9">Nucleus</location>
    </subcellularLocation>
</comment>
<evidence type="ECO:0000256" key="9">
    <source>
        <dbReference type="RuleBase" id="RU365049"/>
    </source>
</evidence>
<keyword evidence="3 9" id="KW-0507">mRNA processing</keyword>
<keyword evidence="13" id="KW-1185">Reference proteome</keyword>
<dbReference type="GO" id="GO:0000956">
    <property type="term" value="P:nuclear-transcribed mRNA catabolic process"/>
    <property type="evidence" value="ECO:0007669"/>
    <property type="project" value="UniProtKB-UniRule"/>
</dbReference>